<keyword evidence="4" id="KW-1185">Reference proteome</keyword>
<dbReference type="SUPFAM" id="SSF48452">
    <property type="entry name" value="TPR-like"/>
    <property type="match status" value="1"/>
</dbReference>
<dbReference type="PANTHER" id="PTHR47697:SF1">
    <property type="entry name" value="OS03G0340700 PROTEIN"/>
    <property type="match status" value="1"/>
</dbReference>
<evidence type="ECO:0000256" key="2">
    <source>
        <dbReference type="SAM" id="MobiDB-lite"/>
    </source>
</evidence>
<evidence type="ECO:0000256" key="1">
    <source>
        <dbReference type="PROSITE-ProRule" id="PRU00339"/>
    </source>
</evidence>
<sequence length="587" mass="60864">MRKVDNASQSAGGSFNNYQFDFGLGGSKSSSNAPLKDQKPSGSYSQPWSTPVAPKAAPSHTSTGWSPYQSSTTTTSSSGWASQSKPAGGPSGGSSWGGGGSSTTPQTWAGYKPMTQPVGRPSPMSSQPLGGMNSMNAAANPSYRSDNVSKFAAAGIAGVTESKSADVFGDLLGAALNRSNTPLNKVAPKTSYSMGNLGAALPKNPEEFVRQATPPLSSSKSTESFLRNNVSPSAGGSPFPDISGKPSSSFSDDVFGFGRSSSAPPPAASVGSADAAFGFGGSSSSTASSGGDPFAFGSRGKNAIATPQAKASSAPMADPFDVFAQKQTPSTHRKIADPMDAFFTKSTAPTSKSPPSAPAAAADDSWGMFGGGSTAASRGGGGSEPSTTELEGLPPPPGGVTAESACEKGSDFYKNGQFPDAIKWLTWSMELAAGDKGLSVKVLTCRGSCFKEIGEMKKAVEDCSKAIALKPNDTTLIMQRASLYESMEKYKLGVADLKMVTKLDPSNRLAVATLVRLQKMLDQYRGHIILIKMAMKLNSKDVGSENWTQLNGSESTLMNYQGLQPLMHSNEELYTFVNDLEQGGKLV</sequence>
<evidence type="ECO:0000313" key="4">
    <source>
        <dbReference type="Proteomes" id="UP000077202"/>
    </source>
</evidence>
<proteinExistence type="predicted"/>
<evidence type="ECO:0000313" key="3">
    <source>
        <dbReference type="EMBL" id="OAE21353.1"/>
    </source>
</evidence>
<feature type="region of interest" description="Disordered" evidence="2">
    <location>
        <begin position="204"/>
        <end position="301"/>
    </location>
</feature>
<organism evidence="3 4">
    <name type="scientific">Marchantia polymorpha subsp. ruderalis</name>
    <dbReference type="NCBI Taxonomy" id="1480154"/>
    <lineage>
        <taxon>Eukaryota</taxon>
        <taxon>Viridiplantae</taxon>
        <taxon>Streptophyta</taxon>
        <taxon>Embryophyta</taxon>
        <taxon>Marchantiophyta</taxon>
        <taxon>Marchantiopsida</taxon>
        <taxon>Marchantiidae</taxon>
        <taxon>Marchantiales</taxon>
        <taxon>Marchantiaceae</taxon>
        <taxon>Marchantia</taxon>
    </lineage>
</organism>
<name>A0A176VLT1_MARPO</name>
<dbReference type="AlphaFoldDB" id="A0A176VLT1"/>
<accession>A0A176VLT1</accession>
<keyword evidence="1" id="KW-0802">TPR repeat</keyword>
<dbReference type="PANTHER" id="PTHR47697">
    <property type="entry name" value="OS03G0340700 PROTEIN"/>
    <property type="match status" value="1"/>
</dbReference>
<feature type="compositionally biased region" description="Polar residues" evidence="2">
    <location>
        <begin position="1"/>
        <end position="19"/>
    </location>
</feature>
<protein>
    <submittedName>
        <fullName evidence="3">Uncharacterized protein</fullName>
    </submittedName>
</protein>
<dbReference type="Gene3D" id="1.25.40.10">
    <property type="entry name" value="Tetratricopeptide repeat domain"/>
    <property type="match status" value="1"/>
</dbReference>
<dbReference type="Proteomes" id="UP000077202">
    <property type="component" value="Unassembled WGS sequence"/>
</dbReference>
<feature type="region of interest" description="Disordered" evidence="2">
    <location>
        <begin position="1"/>
        <end position="143"/>
    </location>
</feature>
<dbReference type="EMBL" id="LVLJ01003460">
    <property type="protein sequence ID" value="OAE21353.1"/>
    <property type="molecule type" value="Genomic_DNA"/>
</dbReference>
<feature type="compositionally biased region" description="Low complexity" evidence="2">
    <location>
        <begin position="247"/>
        <end position="294"/>
    </location>
</feature>
<dbReference type="InterPro" id="IPR019734">
    <property type="entry name" value="TPR_rpt"/>
</dbReference>
<feature type="compositionally biased region" description="Polar residues" evidence="2">
    <location>
        <begin position="40"/>
        <end position="49"/>
    </location>
</feature>
<feature type="compositionally biased region" description="Gly residues" evidence="2">
    <location>
        <begin position="368"/>
        <end position="383"/>
    </location>
</feature>
<feature type="compositionally biased region" description="Gly residues" evidence="2">
    <location>
        <begin position="89"/>
        <end position="101"/>
    </location>
</feature>
<dbReference type="SMART" id="SM00028">
    <property type="entry name" value="TPR"/>
    <property type="match status" value="3"/>
</dbReference>
<feature type="compositionally biased region" description="Polar residues" evidence="2">
    <location>
        <begin position="59"/>
        <end position="69"/>
    </location>
</feature>
<dbReference type="PROSITE" id="PS50005">
    <property type="entry name" value="TPR"/>
    <property type="match status" value="1"/>
</dbReference>
<feature type="repeat" description="TPR" evidence="1">
    <location>
        <begin position="440"/>
        <end position="473"/>
    </location>
</feature>
<feature type="compositionally biased region" description="Polar residues" evidence="2">
    <location>
        <begin position="123"/>
        <end position="143"/>
    </location>
</feature>
<feature type="region of interest" description="Disordered" evidence="2">
    <location>
        <begin position="344"/>
        <end position="404"/>
    </location>
</feature>
<feature type="compositionally biased region" description="Polar residues" evidence="2">
    <location>
        <begin position="214"/>
        <end position="234"/>
    </location>
</feature>
<dbReference type="InterPro" id="IPR011990">
    <property type="entry name" value="TPR-like_helical_dom_sf"/>
</dbReference>
<comment type="caution">
    <text evidence="3">The sequence shown here is derived from an EMBL/GenBank/DDBJ whole genome shotgun (WGS) entry which is preliminary data.</text>
</comment>
<feature type="compositionally biased region" description="Low complexity" evidence="2">
    <location>
        <begin position="344"/>
        <end position="362"/>
    </location>
</feature>
<gene>
    <name evidence="3" type="ORF">AXG93_891s1010</name>
</gene>
<reference evidence="3" key="1">
    <citation type="submission" date="2016-03" db="EMBL/GenBank/DDBJ databases">
        <title>Mechanisms controlling the formation of the plant cell surface in tip-growing cells are functionally conserved among land plants.</title>
        <authorList>
            <person name="Honkanen S."/>
            <person name="Jones V.A."/>
            <person name="Morieri G."/>
            <person name="Champion C."/>
            <person name="Hetherington A.J."/>
            <person name="Kelly S."/>
            <person name="Saint-Marcoux D."/>
            <person name="Proust H."/>
            <person name="Prescott H."/>
            <person name="Dolan L."/>
        </authorList>
    </citation>
    <scope>NUCLEOTIDE SEQUENCE [LARGE SCALE GENOMIC DNA]</scope>
    <source>
        <tissue evidence="3">Whole gametophyte</tissue>
    </source>
</reference>